<evidence type="ECO:0000313" key="2">
    <source>
        <dbReference type="EMBL" id="MSE00804.1"/>
    </source>
</evidence>
<sequence length="297" mass="34060">MKRNTKRHRSDDNFLHAMEGKVITVYRGGPESKTGRLADIQSDYIALQVDNKIVYYQWKHVKSVTENTSETVSPAEAAECEKADDFQDLISRMTNRTVQLNQGGPESKRGKLHETGDDFLVLETEDDGIVYFNADHVKSISAEQEEDGQEEERPEFEMADDFHGIFKRLIHKWVSINRGGPEAVEGILVDNSDGHYTLVKDKEVLRIYPFHIKSISEGAKGAAKKEENKDDENKGGKESAEEEKSHEEESREEQRTSSKKSKRSSRSVRSSKREEENSYSYATVLRTIDYRWKHGRK</sequence>
<dbReference type="AlphaFoldDB" id="A0A6A8LB84"/>
<accession>A0A6A8LB84</accession>
<organism evidence="2">
    <name type="scientific">Bacillus velezensis</name>
    <dbReference type="NCBI Taxonomy" id="492670"/>
    <lineage>
        <taxon>Bacteria</taxon>
        <taxon>Bacillati</taxon>
        <taxon>Bacillota</taxon>
        <taxon>Bacilli</taxon>
        <taxon>Bacillales</taxon>
        <taxon>Bacillaceae</taxon>
        <taxon>Bacillus</taxon>
        <taxon>Bacillus amyloliquefaciens group</taxon>
    </lineage>
</organism>
<keyword evidence="2" id="KW-0946">Virion</keyword>
<feature type="region of interest" description="Disordered" evidence="1">
    <location>
        <begin position="218"/>
        <end position="280"/>
    </location>
</feature>
<feature type="compositionally biased region" description="Basic residues" evidence="1">
    <location>
        <begin position="257"/>
        <end position="270"/>
    </location>
</feature>
<protein>
    <submittedName>
        <fullName evidence="2">Spore coat protein</fullName>
    </submittedName>
</protein>
<comment type="caution">
    <text evidence="2">The sequence shown here is derived from an EMBL/GenBank/DDBJ whole genome shotgun (WGS) entry which is preliminary data.</text>
</comment>
<proteinExistence type="predicted"/>
<evidence type="ECO:0000256" key="1">
    <source>
        <dbReference type="SAM" id="MobiDB-lite"/>
    </source>
</evidence>
<gene>
    <name evidence="2" type="ORF">GKC39_01845</name>
</gene>
<reference evidence="2" key="1">
    <citation type="submission" date="2019-11" db="EMBL/GenBank/DDBJ databases">
        <title>Draft Genome Sequence of Plant Growth-Promoting Rhizosphere-Associated Bacteria.</title>
        <authorList>
            <person name="Vasilyev I.Y."/>
            <person name="Radchenko V."/>
            <person name="Ilnitskaya E.V."/>
        </authorList>
    </citation>
    <scope>NUCLEOTIDE SEQUENCE</scope>
    <source>
        <strain evidence="2">VRA_517_n</strain>
    </source>
</reference>
<keyword evidence="2" id="KW-0167">Capsid protein</keyword>
<dbReference type="RefSeq" id="WP_003151310.1">
    <property type="nucleotide sequence ID" value="NZ_AP028932.1"/>
</dbReference>
<name>A0A6A8LB84_BACVE</name>
<feature type="compositionally biased region" description="Basic and acidic residues" evidence="1">
    <location>
        <begin position="223"/>
        <end position="256"/>
    </location>
</feature>
<dbReference type="EMBL" id="WKKV01000001">
    <property type="protein sequence ID" value="MSE00804.1"/>
    <property type="molecule type" value="Genomic_DNA"/>
</dbReference>